<feature type="compositionally biased region" description="Basic and acidic residues" evidence="1">
    <location>
        <begin position="34"/>
        <end position="50"/>
    </location>
</feature>
<dbReference type="AlphaFoldDB" id="A0A2A9MGF3"/>
<feature type="compositionally biased region" description="Polar residues" evidence="1">
    <location>
        <begin position="149"/>
        <end position="165"/>
    </location>
</feature>
<feature type="region of interest" description="Disordered" evidence="1">
    <location>
        <begin position="277"/>
        <end position="299"/>
    </location>
</feature>
<feature type="compositionally biased region" description="Polar residues" evidence="1">
    <location>
        <begin position="731"/>
        <end position="757"/>
    </location>
</feature>
<name>A0A2A9MGF3_BESBE</name>
<accession>A0A2A9MGF3</accession>
<dbReference type="VEuPathDB" id="ToxoDB:BESB_064930"/>
<comment type="caution">
    <text evidence="2">The sequence shown here is derived from an EMBL/GenBank/DDBJ whole genome shotgun (WGS) entry which is preliminary data.</text>
</comment>
<dbReference type="GeneID" id="40311421"/>
<feature type="compositionally biased region" description="Basic and acidic residues" evidence="1">
    <location>
        <begin position="767"/>
        <end position="776"/>
    </location>
</feature>
<feature type="compositionally biased region" description="Low complexity" evidence="1">
    <location>
        <begin position="132"/>
        <end position="145"/>
    </location>
</feature>
<evidence type="ECO:0000313" key="3">
    <source>
        <dbReference type="Proteomes" id="UP000224006"/>
    </source>
</evidence>
<sequence length="828" mass="84882">MACPGNDADVVTRTPPPPATLRFMPPFSQPEGQEGSRRRDRDDPRKRDGHAPACVSSEASVAHGPVAGGSEGSVLMRGSPLPPSTPKKGGTAQPPGEGLTRAASSVSDCLLTQRDRHPATQDMSLASSAGEQGSQGLRQSSSGSRRQVESTQGEFGWITGSSAPCGSTPGPALFASRRARTVGTAGGRSSSSTFSSQANKSRLPEAERRNTGGSVGAMLPSSGSLAFPQDASPAICGVDAAAEAATPANAVPSCGGKAAVAPPPPVFKASQRRVKRTDSPFHMPGGGECFPPSSWGRSQREERGESVFTSERSGPVFKTIDGDAPRESIIPGLLLADGLERGVKVDIPSQDCIAFKPREEGAARGAASQKAHIAQNVLTGGSGAGPQNGLVLPSSSVGVCFPFCVRGEVPRHEEAPAPFAWLASDQATPPWPGALPAGTSSTDAPTPPPPPPPPSARFPLCTLGPVEAADGAGEGEVRTGVSRNTGPAGTGVPGELCKDVGGVSLARNGCADGAGPKASSSCSHKDSPCVTLGILEPSMIPRSLNWVDRNNPSAPFEAADNGEGAGAVGARRARQLGITWTCRGPRAHTLSADALKHLSRKPEELERVSQLAHQLQKSSVLLSDSRSSFDGGKDVDREDAEASADVTVVTLPAAKRKGSTDATADRSQRVSTAADNVKCFGPGHGKRQGAASASQSFPPGAVACDANREGAPAGPVLLGSYGRHCESNGTLNTVTPKTSTPITQNASPVTTSANNTPPRGFGPSGGKRQEAYREAPESQPLRGETKLAKNAADVVDRRTQENADGTGSGVMPAGTMAHEKGDRLATWL</sequence>
<dbReference type="Proteomes" id="UP000224006">
    <property type="component" value="Chromosome VI"/>
</dbReference>
<feature type="compositionally biased region" description="Pro residues" evidence="1">
    <location>
        <begin position="445"/>
        <end position="456"/>
    </location>
</feature>
<proteinExistence type="predicted"/>
<dbReference type="KEGG" id="bbes:BESB_064930"/>
<feature type="compositionally biased region" description="Low complexity" evidence="1">
    <location>
        <begin position="181"/>
        <end position="196"/>
    </location>
</feature>
<feature type="region of interest" description="Disordered" evidence="1">
    <location>
        <begin position="1"/>
        <end position="217"/>
    </location>
</feature>
<feature type="region of interest" description="Disordered" evidence="1">
    <location>
        <begin position="731"/>
        <end position="815"/>
    </location>
</feature>
<dbReference type="RefSeq" id="XP_029218471.1">
    <property type="nucleotide sequence ID" value="XM_029364888.1"/>
</dbReference>
<evidence type="ECO:0000256" key="1">
    <source>
        <dbReference type="SAM" id="MobiDB-lite"/>
    </source>
</evidence>
<feature type="region of interest" description="Disordered" evidence="1">
    <location>
        <begin position="424"/>
        <end position="493"/>
    </location>
</feature>
<protein>
    <submittedName>
        <fullName evidence="2">Uncharacterized protein</fullName>
    </submittedName>
</protein>
<organism evidence="2 3">
    <name type="scientific">Besnoitia besnoiti</name>
    <name type="common">Apicomplexan protozoan</name>
    <dbReference type="NCBI Taxonomy" id="94643"/>
    <lineage>
        <taxon>Eukaryota</taxon>
        <taxon>Sar</taxon>
        <taxon>Alveolata</taxon>
        <taxon>Apicomplexa</taxon>
        <taxon>Conoidasida</taxon>
        <taxon>Coccidia</taxon>
        <taxon>Eucoccidiorida</taxon>
        <taxon>Eimeriorina</taxon>
        <taxon>Sarcocystidae</taxon>
        <taxon>Besnoitia</taxon>
    </lineage>
</organism>
<reference evidence="2 3" key="1">
    <citation type="submission" date="2017-09" db="EMBL/GenBank/DDBJ databases">
        <title>Genome sequencing of Besnoitia besnoiti strain Bb-Ger1.</title>
        <authorList>
            <person name="Schares G."/>
            <person name="Venepally P."/>
            <person name="Lorenzi H.A."/>
        </authorList>
    </citation>
    <scope>NUCLEOTIDE SEQUENCE [LARGE SCALE GENOMIC DNA]</scope>
    <source>
        <strain evidence="2 3">Bb-Ger1</strain>
    </source>
</reference>
<dbReference type="EMBL" id="NWUJ01000006">
    <property type="protein sequence ID" value="PFH34462.1"/>
    <property type="molecule type" value="Genomic_DNA"/>
</dbReference>
<feature type="compositionally biased region" description="Polar residues" evidence="1">
    <location>
        <begin position="121"/>
        <end position="131"/>
    </location>
</feature>
<gene>
    <name evidence="2" type="ORF">BESB_064930</name>
</gene>
<evidence type="ECO:0000313" key="2">
    <source>
        <dbReference type="EMBL" id="PFH34462.1"/>
    </source>
</evidence>
<keyword evidence="3" id="KW-1185">Reference proteome</keyword>